<accession>A0A0X3Q176</accession>
<dbReference type="EMBL" id="GEEE01011343">
    <property type="protein sequence ID" value="JAP51882.1"/>
    <property type="molecule type" value="Transcribed_RNA"/>
</dbReference>
<name>A0A0X3Q176_SCHSO</name>
<dbReference type="EMBL" id="GEEE01006026">
    <property type="protein sequence ID" value="JAP57199.1"/>
    <property type="molecule type" value="Transcribed_RNA"/>
</dbReference>
<evidence type="ECO:0000313" key="1">
    <source>
        <dbReference type="EMBL" id="JAP57729.1"/>
    </source>
</evidence>
<protein>
    <submittedName>
        <fullName evidence="1">Uncharacterized protein</fullName>
    </submittedName>
</protein>
<dbReference type="EMBL" id="GEEE01005496">
    <property type="protein sequence ID" value="JAP57729.1"/>
    <property type="molecule type" value="Transcribed_RNA"/>
</dbReference>
<reference evidence="1" key="1">
    <citation type="submission" date="2016-01" db="EMBL/GenBank/DDBJ databases">
        <title>Reference transcriptome for the parasite Schistocephalus solidus: insights into the molecular evolution of parasitism.</title>
        <authorList>
            <person name="Hebert F.O."/>
            <person name="Grambauer S."/>
            <person name="Barber I."/>
            <person name="Landry C.R."/>
            <person name="Aubin-Horth N."/>
        </authorList>
    </citation>
    <scope>NUCLEOTIDE SEQUENCE</scope>
</reference>
<dbReference type="AlphaFoldDB" id="A0A0X3Q176"/>
<proteinExistence type="predicted"/>
<gene>
    <name evidence="1" type="ORF">TR160102</name>
</gene>
<sequence>MEDDGGQFKHRERLCPPCTQEDDGRRDGALCVKGFIYRDRRGVHHLSHSFSGPDDKTKSGELEVELDEVKDKTTQTVPHMTGPRIIDPGFIETLRGPLGSQLRGSAIYAVLRRKYCSLTLRPEKIDFFYQLTTFQTPNFRASL</sequence>
<organism evidence="1">
    <name type="scientific">Schistocephalus solidus</name>
    <name type="common">Tapeworm</name>
    <dbReference type="NCBI Taxonomy" id="70667"/>
    <lineage>
        <taxon>Eukaryota</taxon>
        <taxon>Metazoa</taxon>
        <taxon>Spiralia</taxon>
        <taxon>Lophotrochozoa</taxon>
        <taxon>Platyhelminthes</taxon>
        <taxon>Cestoda</taxon>
        <taxon>Eucestoda</taxon>
        <taxon>Diphyllobothriidea</taxon>
        <taxon>Diphyllobothriidae</taxon>
        <taxon>Schistocephalus</taxon>
    </lineage>
</organism>
<dbReference type="EMBL" id="GEEE01022320">
    <property type="protein sequence ID" value="JAP40905.1"/>
    <property type="molecule type" value="Transcribed_RNA"/>
</dbReference>